<evidence type="ECO:0000313" key="2">
    <source>
        <dbReference type="EMBL" id="KAL3660919.1"/>
    </source>
</evidence>
<feature type="compositionally biased region" description="Basic and acidic residues" evidence="1">
    <location>
        <begin position="339"/>
        <end position="357"/>
    </location>
</feature>
<proteinExistence type="predicted"/>
<feature type="compositionally biased region" description="Low complexity" evidence="1">
    <location>
        <begin position="117"/>
        <end position="127"/>
    </location>
</feature>
<feature type="region of interest" description="Disordered" evidence="1">
    <location>
        <begin position="1"/>
        <end position="310"/>
    </location>
</feature>
<dbReference type="Gene3D" id="2.130.10.10">
    <property type="entry name" value="YVTN repeat-like/Quinoprotein amine dehydrogenase"/>
    <property type="match status" value="2"/>
</dbReference>
<feature type="compositionally biased region" description="Basic and acidic residues" evidence="1">
    <location>
        <begin position="227"/>
        <end position="246"/>
    </location>
</feature>
<dbReference type="AlphaFoldDB" id="A0ABD3F772"/>
<protein>
    <recommendedName>
        <fullName evidence="4">Anaphase-promoting complex subunit 4 WD40 domain-containing protein</fullName>
    </recommendedName>
</protein>
<dbReference type="SMART" id="SM00320">
    <property type="entry name" value="WD40"/>
    <property type="match status" value="5"/>
</dbReference>
<dbReference type="PANTHER" id="PTHR47232">
    <property type="entry name" value="TRANSDUCIN FAMILY PROTEIN / WD-40 REPEAT FAMILY PROTEIN"/>
    <property type="match status" value="1"/>
</dbReference>
<comment type="caution">
    <text evidence="2">The sequence shown here is derived from an EMBL/GenBank/DDBJ whole genome shotgun (WGS) entry which is preliminary data.</text>
</comment>
<feature type="compositionally biased region" description="Basic and acidic residues" evidence="1">
    <location>
        <begin position="286"/>
        <end position="305"/>
    </location>
</feature>
<name>A0ABD3F772_9STRA</name>
<dbReference type="Pfam" id="PF00400">
    <property type="entry name" value="WD40"/>
    <property type="match status" value="1"/>
</dbReference>
<feature type="compositionally biased region" description="Polar residues" evidence="1">
    <location>
        <begin position="97"/>
        <end position="106"/>
    </location>
</feature>
<feature type="compositionally biased region" description="Basic residues" evidence="1">
    <location>
        <begin position="128"/>
        <end position="137"/>
    </location>
</feature>
<sequence length="804" mass="90792">MYRDYGGSYSRYARSSNAQAFSIPDSDFQRGDSTLKRRRQLSPPRPVATSRCAAPAPSDGTITMRARSKSKSRARAPPRRMPGQQFIPLGSNRAGGASTQNTNKASYYNPPEPYAQAPSALATTAARARSRSPHTHQRQPNNALAVANGRRGPSPISTRTRSKSITREIQDTEAAVRRSQRERSKSAARRSGGAPMSSRREPSTTYRSSRTAESSDVRSSRKRERSKSKTREKERGRERERSASRDRRSRRSRAVDVTDEEEKPARASSRSSRRGSSRGRSTTLQEIEKAIADAEKELEPHKQELSEMQDQLAKFQKRVEAKAIEVFDIESELKMLRERRERRLPSHRNDSSCDGKASRRSRSKSKGRARESRRSSSRVRVSKRPRIVDQDDEGSDDDDCVIIDPSEVKRELEKNNETSAKSTVVPNDDSMPDNFWGRSPTPKVLANYRFRAFPDGSARKGRHLAFNPVQPQIFASSPDEGGLILWSYERKRQEIAKVVSLTPTSFRKENPCAESISWSPDGNRMAIAFRDPVEDMGEFCIVQLHQLKLGESDTPQPIPRDRITSNRTVLHPRGIAAIDWLPSGFGAETTSQQLITTGNSDHAVVLWEEHESPRGGLKLKFNVLHRDHKSEVKALCVHSTRDCLYTGGLDGLVIRYDLNKGSRNVLMERRKPISKINSILEHPHNPNLLLVSSIEHSSTQNLLLHDLRQPYDPNGMSLISEGTGVSQYLVPRWSPAGYHVSCGSKTGVVNIWDVRMRSETHPRERPLQHLQLHRKTVLHATWHPRYDAMFSVSHDRTLGMLTFR</sequence>
<dbReference type="InterPro" id="IPR001680">
    <property type="entry name" value="WD40_rpt"/>
</dbReference>
<dbReference type="PANTHER" id="PTHR47232:SF1">
    <property type="entry name" value="TRANSDUCIN FAMILY PROTEIN _ WD-40 REPEAT FAMILY PROTEIN"/>
    <property type="match status" value="1"/>
</dbReference>
<reference evidence="2 3" key="1">
    <citation type="submission" date="2024-09" db="EMBL/GenBank/DDBJ databases">
        <title>Genome sequencing and assembly of Phytophthora oleae, isolate VK10A, causative agent of rot of olive drupes.</title>
        <authorList>
            <person name="Conti Taguali S."/>
            <person name="Riolo M."/>
            <person name="La Spada F."/>
            <person name="Cacciola S.O."/>
            <person name="Dionisio G."/>
        </authorList>
    </citation>
    <scope>NUCLEOTIDE SEQUENCE [LARGE SCALE GENOMIC DNA]</scope>
    <source>
        <strain evidence="2 3">VK10A</strain>
    </source>
</reference>
<keyword evidence="3" id="KW-1185">Reference proteome</keyword>
<feature type="compositionally biased region" description="Basic and acidic residues" evidence="1">
    <location>
        <begin position="165"/>
        <end position="185"/>
    </location>
</feature>
<dbReference type="EMBL" id="JBIMZQ010000038">
    <property type="protein sequence ID" value="KAL3660919.1"/>
    <property type="molecule type" value="Genomic_DNA"/>
</dbReference>
<dbReference type="InterPro" id="IPR015943">
    <property type="entry name" value="WD40/YVTN_repeat-like_dom_sf"/>
</dbReference>
<feature type="compositionally biased region" description="Low complexity" evidence="1">
    <location>
        <begin position="1"/>
        <end position="16"/>
    </location>
</feature>
<dbReference type="InterPro" id="IPR036322">
    <property type="entry name" value="WD40_repeat_dom_sf"/>
</dbReference>
<evidence type="ECO:0000256" key="1">
    <source>
        <dbReference type="SAM" id="MobiDB-lite"/>
    </source>
</evidence>
<dbReference type="SUPFAM" id="SSF50978">
    <property type="entry name" value="WD40 repeat-like"/>
    <property type="match status" value="1"/>
</dbReference>
<feature type="region of interest" description="Disordered" evidence="1">
    <location>
        <begin position="339"/>
        <end position="435"/>
    </location>
</feature>
<feature type="compositionally biased region" description="Basic residues" evidence="1">
    <location>
        <begin position="375"/>
        <end position="385"/>
    </location>
</feature>
<dbReference type="Proteomes" id="UP001632037">
    <property type="component" value="Unassembled WGS sequence"/>
</dbReference>
<feature type="compositionally biased region" description="Acidic residues" evidence="1">
    <location>
        <begin position="390"/>
        <end position="401"/>
    </location>
</feature>
<evidence type="ECO:0000313" key="3">
    <source>
        <dbReference type="Proteomes" id="UP001632037"/>
    </source>
</evidence>
<feature type="compositionally biased region" description="Basic residues" evidence="1">
    <location>
        <begin position="358"/>
        <end position="367"/>
    </location>
</feature>
<feature type="compositionally biased region" description="Basic and acidic residues" evidence="1">
    <location>
        <begin position="406"/>
        <end position="416"/>
    </location>
</feature>
<evidence type="ECO:0008006" key="4">
    <source>
        <dbReference type="Google" id="ProtNLM"/>
    </source>
</evidence>
<feature type="compositionally biased region" description="Basic residues" evidence="1">
    <location>
        <begin position="66"/>
        <end position="78"/>
    </location>
</feature>
<gene>
    <name evidence="2" type="ORF">V7S43_013936</name>
</gene>
<accession>A0ABD3F772</accession>
<feature type="compositionally biased region" description="Polar residues" evidence="1">
    <location>
        <begin position="203"/>
        <end position="212"/>
    </location>
</feature>
<organism evidence="2 3">
    <name type="scientific">Phytophthora oleae</name>
    <dbReference type="NCBI Taxonomy" id="2107226"/>
    <lineage>
        <taxon>Eukaryota</taxon>
        <taxon>Sar</taxon>
        <taxon>Stramenopiles</taxon>
        <taxon>Oomycota</taxon>
        <taxon>Peronosporomycetes</taxon>
        <taxon>Peronosporales</taxon>
        <taxon>Peronosporaceae</taxon>
        <taxon>Phytophthora</taxon>
    </lineage>
</organism>